<dbReference type="RefSeq" id="WP_303686065.1">
    <property type="nucleotide sequence ID" value="NZ_CAJXYO010000021.1"/>
</dbReference>
<sequence>MLNELTKEQLELAKYMSELSELACNSSWVEGLEIALWIGMNSQSDQFYRLTFNDEIRIKLNELSHNCGGWIIYDDKDEEKFVDFDEWNKSH</sequence>
<name>A0A1Z8B7J1_9FLAO</name>
<dbReference type="AlphaFoldDB" id="A0A1Z8B7J1"/>
<organism evidence="1 2">
    <name type="scientific">Nonlabens dokdonensis</name>
    <dbReference type="NCBI Taxonomy" id="328515"/>
    <lineage>
        <taxon>Bacteria</taxon>
        <taxon>Pseudomonadati</taxon>
        <taxon>Bacteroidota</taxon>
        <taxon>Flavobacteriia</taxon>
        <taxon>Flavobacteriales</taxon>
        <taxon>Flavobacteriaceae</taxon>
        <taxon>Nonlabens</taxon>
    </lineage>
</organism>
<dbReference type="PROSITE" id="PS00018">
    <property type="entry name" value="EF_HAND_1"/>
    <property type="match status" value="1"/>
</dbReference>
<gene>
    <name evidence="1" type="ORF">A9Q93_03855</name>
</gene>
<evidence type="ECO:0000313" key="2">
    <source>
        <dbReference type="Proteomes" id="UP000196102"/>
    </source>
</evidence>
<proteinExistence type="predicted"/>
<comment type="caution">
    <text evidence="1">The sequence shown here is derived from an EMBL/GenBank/DDBJ whole genome shotgun (WGS) entry which is preliminary data.</text>
</comment>
<evidence type="ECO:0000313" key="1">
    <source>
        <dbReference type="EMBL" id="OUS18561.1"/>
    </source>
</evidence>
<protein>
    <submittedName>
        <fullName evidence="1">Uncharacterized protein</fullName>
    </submittedName>
</protein>
<accession>A0A1Z8B7J1</accession>
<dbReference type="InterPro" id="IPR018247">
    <property type="entry name" value="EF_Hand_1_Ca_BS"/>
</dbReference>
<reference evidence="2" key="1">
    <citation type="journal article" date="2017" name="Proc. Natl. Acad. Sci. U.S.A.">
        <title>Simulation of Deepwater Horizon oil plume reveals substrate specialization within a complex community of hydrocarbon-degraders.</title>
        <authorList>
            <person name="Hu P."/>
            <person name="Dubinsky E.A."/>
            <person name="Probst A.J."/>
            <person name="Wang J."/>
            <person name="Sieber C.M.K."/>
            <person name="Tom L.M."/>
            <person name="Gardinali P."/>
            <person name="Banfield J.F."/>
            <person name="Atlas R.M."/>
            <person name="Andersen G.L."/>
        </authorList>
    </citation>
    <scope>NUCLEOTIDE SEQUENCE [LARGE SCALE GENOMIC DNA]</scope>
</reference>
<dbReference type="EMBL" id="MAAX01000064">
    <property type="protein sequence ID" value="OUS18561.1"/>
    <property type="molecule type" value="Genomic_DNA"/>
</dbReference>
<dbReference type="Proteomes" id="UP000196102">
    <property type="component" value="Unassembled WGS sequence"/>
</dbReference>